<organism evidence="1 2">
    <name type="scientific">Diversispora eburnea</name>
    <dbReference type="NCBI Taxonomy" id="1213867"/>
    <lineage>
        <taxon>Eukaryota</taxon>
        <taxon>Fungi</taxon>
        <taxon>Fungi incertae sedis</taxon>
        <taxon>Mucoromycota</taxon>
        <taxon>Glomeromycotina</taxon>
        <taxon>Glomeromycetes</taxon>
        <taxon>Diversisporales</taxon>
        <taxon>Diversisporaceae</taxon>
        <taxon>Diversispora</taxon>
    </lineage>
</organism>
<dbReference type="AlphaFoldDB" id="A0A9N8YS84"/>
<comment type="caution">
    <text evidence="1">The sequence shown here is derived from an EMBL/GenBank/DDBJ whole genome shotgun (WGS) entry which is preliminary data.</text>
</comment>
<proteinExistence type="predicted"/>
<dbReference type="EMBL" id="CAJVPK010000103">
    <property type="protein sequence ID" value="CAG8449368.1"/>
    <property type="molecule type" value="Genomic_DNA"/>
</dbReference>
<sequence>HKKVTSPSKNMAIMSTLRPIFKPRLSLRDGNSIFLIVKTPEELGNFTRVKFMSLQSKRTGTKLLGKVIFERDGLLEQFTSTYFTLYLNLTR</sequence>
<protein>
    <submittedName>
        <fullName evidence="1">2703_t:CDS:1</fullName>
    </submittedName>
</protein>
<feature type="non-terminal residue" evidence="1">
    <location>
        <position position="91"/>
    </location>
</feature>
<reference evidence="1" key="1">
    <citation type="submission" date="2021-06" db="EMBL/GenBank/DDBJ databases">
        <authorList>
            <person name="Kallberg Y."/>
            <person name="Tangrot J."/>
            <person name="Rosling A."/>
        </authorList>
    </citation>
    <scope>NUCLEOTIDE SEQUENCE</scope>
    <source>
        <strain evidence="1">AZ414A</strain>
    </source>
</reference>
<evidence type="ECO:0000313" key="1">
    <source>
        <dbReference type="EMBL" id="CAG8449368.1"/>
    </source>
</evidence>
<name>A0A9N8YS84_9GLOM</name>
<gene>
    <name evidence="1" type="ORF">DEBURN_LOCUS2025</name>
</gene>
<accession>A0A9N8YS84</accession>
<evidence type="ECO:0000313" key="2">
    <source>
        <dbReference type="Proteomes" id="UP000789706"/>
    </source>
</evidence>
<keyword evidence="2" id="KW-1185">Reference proteome</keyword>
<dbReference type="Proteomes" id="UP000789706">
    <property type="component" value="Unassembled WGS sequence"/>
</dbReference>